<evidence type="ECO:0000313" key="12">
    <source>
        <dbReference type="Proteomes" id="UP000549394"/>
    </source>
</evidence>
<dbReference type="PROSITE" id="PS50002">
    <property type="entry name" value="SH3"/>
    <property type="match status" value="1"/>
</dbReference>
<evidence type="ECO:0000313" key="11">
    <source>
        <dbReference type="EMBL" id="CAD5124393.1"/>
    </source>
</evidence>
<dbReference type="InterPro" id="IPR004148">
    <property type="entry name" value="BAR_dom"/>
</dbReference>
<evidence type="ECO:0000259" key="9">
    <source>
        <dbReference type="PROSITE" id="PS50002"/>
    </source>
</evidence>
<dbReference type="SMART" id="SM00326">
    <property type="entry name" value="SH3"/>
    <property type="match status" value="1"/>
</dbReference>
<evidence type="ECO:0000256" key="1">
    <source>
        <dbReference type="ARBA" id="ARBA00004170"/>
    </source>
</evidence>
<proteinExistence type="inferred from homology"/>
<evidence type="ECO:0000256" key="7">
    <source>
        <dbReference type="PROSITE-ProRule" id="PRU00192"/>
    </source>
</evidence>
<evidence type="ECO:0000256" key="3">
    <source>
        <dbReference type="ARBA" id="ARBA00022443"/>
    </source>
</evidence>
<comment type="subcellular location">
    <subcellularLocation>
        <location evidence="1">Membrane</location>
        <topology evidence="1">Peripheral membrane protein</topology>
    </subcellularLocation>
</comment>
<keyword evidence="4" id="KW-0254">Endocytosis</keyword>
<dbReference type="GO" id="GO:0016191">
    <property type="term" value="P:synaptic vesicle uncoating"/>
    <property type="evidence" value="ECO:0007669"/>
    <property type="project" value="TreeGrafter"/>
</dbReference>
<dbReference type="SUPFAM" id="SSF103657">
    <property type="entry name" value="BAR/IMD domain-like"/>
    <property type="match status" value="1"/>
</dbReference>
<dbReference type="PRINTS" id="PR00452">
    <property type="entry name" value="SH3DOMAIN"/>
</dbReference>
<dbReference type="Pfam" id="PF07653">
    <property type="entry name" value="SH3_2"/>
    <property type="match status" value="1"/>
</dbReference>
<dbReference type="Pfam" id="PF03114">
    <property type="entry name" value="BAR"/>
    <property type="match status" value="1"/>
</dbReference>
<dbReference type="InterPro" id="IPR027267">
    <property type="entry name" value="AH/BAR_dom_sf"/>
</dbReference>
<gene>
    <name evidence="11" type="ORF">DGYR_LOCUS11939</name>
</gene>
<keyword evidence="3 7" id="KW-0728">SH3 domain</keyword>
<dbReference type="Gene3D" id="2.30.30.40">
    <property type="entry name" value="SH3 Domains"/>
    <property type="match status" value="1"/>
</dbReference>
<name>A0A7I8W7V4_9ANNE</name>
<dbReference type="OrthoDB" id="443981at2759"/>
<protein>
    <submittedName>
        <fullName evidence="11">DgyrCDS12681</fullName>
    </submittedName>
</protein>
<dbReference type="EMBL" id="CAJFCJ010000020">
    <property type="protein sequence ID" value="CAD5124393.1"/>
    <property type="molecule type" value="Genomic_DNA"/>
</dbReference>
<dbReference type="CDD" id="cd11803">
    <property type="entry name" value="SH3_Endophilin_A"/>
    <property type="match status" value="1"/>
</dbReference>
<keyword evidence="12" id="KW-1185">Reference proteome</keyword>
<dbReference type="CDD" id="cd07592">
    <property type="entry name" value="BAR_Endophilin_A"/>
    <property type="match status" value="1"/>
</dbReference>
<sequence>MSLAGFKKQINKANQYMSEKIGGAKGTELDYEFQEMERKIDVMGKLVDELMSRTHELLQPNPASRAKLSAVNSISKLRGTAKHNPYPQPEGQLGDCMTKHGRDLGDDSHFGKVLVEVGDSLRQMADIKYALDDAVKQNFIEPLHHMQTKDLKEVNHHRKKLSGRRLDYDCKKRRQAKGGSNITQEEITQAEQKFSESKDLAETAMYNMLENDVEHISQLGAFVDAYLSYHKDSVEILMNLSETVERLRNDAMSRPRSEHVPKKNMLAVSENNIQNYDNAFDAVGENSGYSLSPAPPAYSSVTPTSPSKSPVGQGPPAPGRQPCCRAMFDFEPENEGELGFREGDLITLVQRIDENWYEGTLNGKTGFFPCNYVKVLVDV</sequence>
<organism evidence="11 12">
    <name type="scientific">Dimorphilus gyrociliatus</name>
    <dbReference type="NCBI Taxonomy" id="2664684"/>
    <lineage>
        <taxon>Eukaryota</taxon>
        <taxon>Metazoa</taxon>
        <taxon>Spiralia</taxon>
        <taxon>Lophotrochozoa</taxon>
        <taxon>Annelida</taxon>
        <taxon>Polychaeta</taxon>
        <taxon>Polychaeta incertae sedis</taxon>
        <taxon>Dinophilidae</taxon>
        <taxon>Dimorphilus</taxon>
    </lineage>
</organism>
<dbReference type="GO" id="GO:0016020">
    <property type="term" value="C:membrane"/>
    <property type="evidence" value="ECO:0007669"/>
    <property type="project" value="UniProtKB-SubCell"/>
</dbReference>
<evidence type="ECO:0000256" key="6">
    <source>
        <dbReference type="ARBA" id="ARBA00023136"/>
    </source>
</evidence>
<feature type="domain" description="BAR" evidence="10">
    <location>
        <begin position="18"/>
        <end position="253"/>
    </location>
</feature>
<dbReference type="SUPFAM" id="SSF50044">
    <property type="entry name" value="SH3-domain"/>
    <property type="match status" value="1"/>
</dbReference>
<comment type="similarity">
    <text evidence="2">Belongs to the endophilin family.</text>
</comment>
<reference evidence="11 12" key="1">
    <citation type="submission" date="2020-08" db="EMBL/GenBank/DDBJ databases">
        <authorList>
            <person name="Hejnol A."/>
        </authorList>
    </citation>
    <scope>NUCLEOTIDE SEQUENCE [LARGE SCALE GENOMIC DNA]</scope>
</reference>
<evidence type="ECO:0000259" key="10">
    <source>
        <dbReference type="PROSITE" id="PS51021"/>
    </source>
</evidence>
<keyword evidence="5" id="KW-0175">Coiled coil</keyword>
<keyword evidence="6" id="KW-0472">Membrane</keyword>
<evidence type="ECO:0000256" key="2">
    <source>
        <dbReference type="ARBA" id="ARBA00006697"/>
    </source>
</evidence>
<dbReference type="InterPro" id="IPR001452">
    <property type="entry name" value="SH3_domain"/>
</dbReference>
<feature type="compositionally biased region" description="Low complexity" evidence="8">
    <location>
        <begin position="294"/>
        <end position="311"/>
    </location>
</feature>
<dbReference type="InterPro" id="IPR036028">
    <property type="entry name" value="SH3-like_dom_sf"/>
</dbReference>
<dbReference type="SMART" id="SM00721">
    <property type="entry name" value="BAR"/>
    <property type="match status" value="1"/>
</dbReference>
<dbReference type="AlphaFoldDB" id="A0A7I8W7V4"/>
<accession>A0A7I8W7V4</accession>
<evidence type="ECO:0000256" key="5">
    <source>
        <dbReference type="ARBA" id="ARBA00023054"/>
    </source>
</evidence>
<feature type="region of interest" description="Disordered" evidence="8">
    <location>
        <begin position="294"/>
        <end position="321"/>
    </location>
</feature>
<dbReference type="Proteomes" id="UP000549394">
    <property type="component" value="Unassembled WGS sequence"/>
</dbReference>
<dbReference type="GO" id="GO:0098793">
    <property type="term" value="C:presynapse"/>
    <property type="evidence" value="ECO:0007669"/>
    <property type="project" value="TreeGrafter"/>
</dbReference>
<comment type="caution">
    <text evidence="11">The sequence shown here is derived from an EMBL/GenBank/DDBJ whole genome shotgun (WGS) entry which is preliminary data.</text>
</comment>
<dbReference type="PROSITE" id="PS51021">
    <property type="entry name" value="BAR"/>
    <property type="match status" value="1"/>
</dbReference>
<dbReference type="InterPro" id="IPR050384">
    <property type="entry name" value="Endophilin_SH3RF"/>
</dbReference>
<dbReference type="InterPro" id="IPR035824">
    <property type="entry name" value="Endophilin_A_SH3"/>
</dbReference>
<dbReference type="Gene3D" id="1.20.1270.60">
    <property type="entry name" value="Arfaptin homology (AH) domain/BAR domain"/>
    <property type="match status" value="1"/>
</dbReference>
<evidence type="ECO:0000256" key="8">
    <source>
        <dbReference type="SAM" id="MobiDB-lite"/>
    </source>
</evidence>
<feature type="domain" description="SH3" evidence="9">
    <location>
        <begin position="319"/>
        <end position="378"/>
    </location>
</feature>
<evidence type="ECO:0000256" key="4">
    <source>
        <dbReference type="ARBA" id="ARBA00022583"/>
    </source>
</evidence>
<dbReference type="PANTHER" id="PTHR14167:SF81">
    <property type="entry name" value="ENDOPHILIN-A"/>
    <property type="match status" value="1"/>
</dbReference>
<dbReference type="GO" id="GO:0098978">
    <property type="term" value="C:glutamatergic synapse"/>
    <property type="evidence" value="ECO:0007669"/>
    <property type="project" value="TreeGrafter"/>
</dbReference>
<dbReference type="GO" id="GO:0005737">
    <property type="term" value="C:cytoplasm"/>
    <property type="evidence" value="ECO:0007669"/>
    <property type="project" value="InterPro"/>
</dbReference>
<dbReference type="PANTHER" id="PTHR14167">
    <property type="entry name" value="SH3 DOMAIN-CONTAINING"/>
    <property type="match status" value="1"/>
</dbReference>